<evidence type="ECO:0000313" key="1">
    <source>
        <dbReference type="EMBL" id="KIP05833.1"/>
    </source>
</evidence>
<protein>
    <submittedName>
        <fullName evidence="1">Uncharacterized protein</fullName>
    </submittedName>
</protein>
<sequence length="68" mass="8127">MYIDEHVTRRITYAFYIAQRVGNCAAILAAPIWQIERWYRASFVVRYTMPVGACFVPWQTYSSFWLKL</sequence>
<proteinExistence type="predicted"/>
<name>A0A0C3PIL5_PHLG1</name>
<gene>
    <name evidence="1" type="ORF">PHLGIDRAFT_483089</name>
</gene>
<reference evidence="1 2" key="1">
    <citation type="journal article" date="2014" name="PLoS Genet.">
        <title>Analysis of the Phlebiopsis gigantea genome, transcriptome and secretome provides insight into its pioneer colonization strategies of wood.</title>
        <authorList>
            <person name="Hori C."/>
            <person name="Ishida T."/>
            <person name="Igarashi K."/>
            <person name="Samejima M."/>
            <person name="Suzuki H."/>
            <person name="Master E."/>
            <person name="Ferreira P."/>
            <person name="Ruiz-Duenas F.J."/>
            <person name="Held B."/>
            <person name="Canessa P."/>
            <person name="Larrondo L.F."/>
            <person name="Schmoll M."/>
            <person name="Druzhinina I.S."/>
            <person name="Kubicek C.P."/>
            <person name="Gaskell J.A."/>
            <person name="Kersten P."/>
            <person name="St John F."/>
            <person name="Glasner J."/>
            <person name="Sabat G."/>
            <person name="Splinter BonDurant S."/>
            <person name="Syed K."/>
            <person name="Yadav J."/>
            <person name="Mgbeahuruike A.C."/>
            <person name="Kovalchuk A."/>
            <person name="Asiegbu F.O."/>
            <person name="Lackner G."/>
            <person name="Hoffmeister D."/>
            <person name="Rencoret J."/>
            <person name="Gutierrez A."/>
            <person name="Sun H."/>
            <person name="Lindquist E."/>
            <person name="Barry K."/>
            <person name="Riley R."/>
            <person name="Grigoriev I.V."/>
            <person name="Henrissat B."/>
            <person name="Kues U."/>
            <person name="Berka R.M."/>
            <person name="Martinez A.T."/>
            <person name="Covert S.F."/>
            <person name="Blanchette R.A."/>
            <person name="Cullen D."/>
        </authorList>
    </citation>
    <scope>NUCLEOTIDE SEQUENCE [LARGE SCALE GENOMIC DNA]</scope>
    <source>
        <strain evidence="1 2">11061_1 CR5-6</strain>
    </source>
</reference>
<dbReference type="HOGENOM" id="CLU_2794786_0_0_1"/>
<evidence type="ECO:0000313" key="2">
    <source>
        <dbReference type="Proteomes" id="UP000053257"/>
    </source>
</evidence>
<dbReference type="Proteomes" id="UP000053257">
    <property type="component" value="Unassembled WGS sequence"/>
</dbReference>
<accession>A0A0C3PIL5</accession>
<dbReference type="EMBL" id="KN840532">
    <property type="protein sequence ID" value="KIP05833.1"/>
    <property type="molecule type" value="Genomic_DNA"/>
</dbReference>
<organism evidence="1 2">
    <name type="scientific">Phlebiopsis gigantea (strain 11061_1 CR5-6)</name>
    <name type="common">White-rot fungus</name>
    <name type="synonym">Peniophora gigantea</name>
    <dbReference type="NCBI Taxonomy" id="745531"/>
    <lineage>
        <taxon>Eukaryota</taxon>
        <taxon>Fungi</taxon>
        <taxon>Dikarya</taxon>
        <taxon>Basidiomycota</taxon>
        <taxon>Agaricomycotina</taxon>
        <taxon>Agaricomycetes</taxon>
        <taxon>Polyporales</taxon>
        <taxon>Phanerochaetaceae</taxon>
        <taxon>Phlebiopsis</taxon>
    </lineage>
</organism>
<keyword evidence="2" id="KW-1185">Reference proteome</keyword>
<dbReference type="AlphaFoldDB" id="A0A0C3PIL5"/>